<dbReference type="EMBL" id="FOLE01000007">
    <property type="protein sequence ID" value="SFC62143.1"/>
    <property type="molecule type" value="Genomic_DNA"/>
</dbReference>
<sequence>MVNIYHQYQMMKQNHLIVSYSGTLNGELIASLLQLSDAKLKEQQVNVRKKKNIINILIECLQNIFYHSEMELPALKECILMLSKQDDEYVIYTGNYLRQDRAKVLQAKLEKINPLSQEEIHQLYLATLDSGQISAKGGAGLGILRIIRESGQKLEYAIENIDNEHAFLGLQIKIGSLCESA</sequence>
<dbReference type="InterPro" id="IPR046239">
    <property type="entry name" value="DUF6272"/>
</dbReference>
<dbReference type="Pfam" id="PF19788">
    <property type="entry name" value="DUF6272"/>
    <property type="match status" value="1"/>
</dbReference>
<gene>
    <name evidence="1" type="ORF">SAMN05421780_107136</name>
</gene>
<dbReference type="AlphaFoldDB" id="A0A1I1KVJ0"/>
<evidence type="ECO:0008006" key="3">
    <source>
        <dbReference type="Google" id="ProtNLM"/>
    </source>
</evidence>
<dbReference type="STRING" id="927664.SAMN05421780_107136"/>
<evidence type="ECO:0000313" key="2">
    <source>
        <dbReference type="Proteomes" id="UP000199514"/>
    </source>
</evidence>
<proteinExistence type="predicted"/>
<name>A0A1I1KVJ0_9BACT</name>
<accession>A0A1I1KVJ0</accession>
<dbReference type="NCBIfam" id="NF038262">
    <property type="entry name" value="SiaB_fam_kinase"/>
    <property type="match status" value="1"/>
</dbReference>
<keyword evidence="2" id="KW-1185">Reference proteome</keyword>
<dbReference type="OrthoDB" id="1117715at2"/>
<reference evidence="1 2" key="1">
    <citation type="submission" date="2016-10" db="EMBL/GenBank/DDBJ databases">
        <authorList>
            <person name="de Groot N.N."/>
        </authorList>
    </citation>
    <scope>NUCLEOTIDE SEQUENCE [LARGE SCALE GENOMIC DNA]</scope>
    <source>
        <strain evidence="1 2">DSM 6793</strain>
    </source>
</reference>
<evidence type="ECO:0000313" key="1">
    <source>
        <dbReference type="EMBL" id="SFC62143.1"/>
    </source>
</evidence>
<dbReference type="Proteomes" id="UP000199514">
    <property type="component" value="Unassembled WGS sequence"/>
</dbReference>
<organism evidence="1 2">
    <name type="scientific">Flexibacter flexilis DSM 6793</name>
    <dbReference type="NCBI Taxonomy" id="927664"/>
    <lineage>
        <taxon>Bacteria</taxon>
        <taxon>Pseudomonadati</taxon>
        <taxon>Bacteroidota</taxon>
        <taxon>Cytophagia</taxon>
        <taxon>Cytophagales</taxon>
        <taxon>Flexibacteraceae</taxon>
        <taxon>Flexibacter</taxon>
    </lineage>
</organism>
<protein>
    <recommendedName>
        <fullName evidence="3">GHKL domain-containing protein</fullName>
    </recommendedName>
</protein>